<keyword evidence="2" id="KW-1185">Reference proteome</keyword>
<evidence type="ECO:0000313" key="1">
    <source>
        <dbReference type="EMBL" id="KAH9484212.1"/>
    </source>
</evidence>
<name>A0ACB8H987_PSICU</name>
<organism evidence="1 2">
    <name type="scientific">Psilocybe cubensis</name>
    <name type="common">Psychedelic mushroom</name>
    <name type="synonym">Stropharia cubensis</name>
    <dbReference type="NCBI Taxonomy" id="181762"/>
    <lineage>
        <taxon>Eukaryota</taxon>
        <taxon>Fungi</taxon>
        <taxon>Dikarya</taxon>
        <taxon>Basidiomycota</taxon>
        <taxon>Agaricomycotina</taxon>
        <taxon>Agaricomycetes</taxon>
        <taxon>Agaricomycetidae</taxon>
        <taxon>Agaricales</taxon>
        <taxon>Agaricineae</taxon>
        <taxon>Strophariaceae</taxon>
        <taxon>Psilocybe</taxon>
    </lineage>
</organism>
<comment type="caution">
    <text evidence="1">The sequence shown here is derived from an EMBL/GenBank/DDBJ whole genome shotgun (WGS) entry which is preliminary data.</text>
</comment>
<evidence type="ECO:0000313" key="2">
    <source>
        <dbReference type="Proteomes" id="UP000664032"/>
    </source>
</evidence>
<gene>
    <name evidence="1" type="ORF">JR316_0003692</name>
</gene>
<reference evidence="1" key="1">
    <citation type="submission" date="2021-10" db="EMBL/GenBank/DDBJ databases">
        <title>Psilocybe cubensis genome.</title>
        <authorList>
            <person name="Mckernan K.J."/>
            <person name="Crawford S."/>
            <person name="Trippe A."/>
            <person name="Kane L.T."/>
            <person name="Mclaughlin S."/>
        </authorList>
    </citation>
    <scope>NUCLEOTIDE SEQUENCE</scope>
    <source>
        <strain evidence="1">MGC-MH-2018</strain>
    </source>
</reference>
<protein>
    <submittedName>
        <fullName evidence="1">DNA damage-binding protein CMR1</fullName>
    </submittedName>
</protein>
<dbReference type="Proteomes" id="UP000664032">
    <property type="component" value="Unassembled WGS sequence"/>
</dbReference>
<dbReference type="EMBL" id="JAFIQS020000003">
    <property type="protein sequence ID" value="KAH9484212.1"/>
    <property type="molecule type" value="Genomic_DNA"/>
</dbReference>
<accession>A0ACB8H987</accession>
<sequence>MLLSPTSTSAIPLPPQPHAFWGKFKPKPKEGEPKQGPMAVARPRLLTLAYGEMETLRMLPNTFGELMAAAQDWTKPPPDAMFNLRVPVEYASIQAARLVAGPYIYLTGEDSYQIAIMGVQGIRVEIVSDAPPPPDEPPPPPVLEMPGTFNLELTPGQTVALDVTVSSDELDMSRMEDGTLVDGMFWGKLDIIHSGDTHTMEFSGTKVPPGEDIPQDLMIDNRIISKLATVAKPTAAKCNLTILSPTIQYCDVVLTFSTLWKAGVAWPPPEQIEEHKVKYFMRVHPGGALEHFESEMVSTALYYEAIPDASMLDPDNFIAPRNGFAMSFRDFVPHLMAVLDQLGMSLHARTAFINNNVSAFAAHKNIAYRFLSPSKIAAAVDIAVTTDPCVFTRLFLIFRGLNDEEVGMFAGAGEKEANAHNWREIVGWSEHSKDPEQFRVLETSVELDREANIAKNRALFENLGLKDAVKNLGTSTKTNKSTAKPVQPRARVKRERSEVEAPRRQSRRLLTKLQNDRDETPEERKKREAEEQIQLAREAEARLEAEEKARMAKRPRHDTLNFKTLAEADVPQDISKLSETMQDLAQNTVPRRTGNPEDFTYKEESKHQKEVKEIREKVKNLKVISRAKVTTNRVYCAAYHSDVTKDLIFFGDKHGQLGIWDARAPPDEENEDEDIAPENREGGKYWRLQLHWPATSKSSISSIKLDPIDSHNIYTSSYDCTIRSLSFVSGSSTEIYSTDEKALISSIDLPVTGQEIWLSDSNGGVTHLDLREEKSKARRYELSEQKIGGISINPTRPNFLLTASNSRYVKIWDTRKLFDMPIELLDKEAANEKSLDFDQSIINEYLATDAGKGMFRGEWRHDKSASSAYWDPRGRSIVSTSYDDTIRLWDIQSPAFKSEAEFPSMRPFCHIKHNCQTGKWLTILRAQWSPNPDVYPHFTVGNMDHSLDIYSAKGDLITQLSDPTMISAVQAVTCSHPTLVERAASGNASGRCILWAPESLAMV</sequence>
<proteinExistence type="predicted"/>